<evidence type="ECO:0000313" key="2">
    <source>
        <dbReference type="Proteomes" id="UP000184330"/>
    </source>
</evidence>
<gene>
    <name evidence="1" type="ORF">PAC_18521</name>
</gene>
<organism evidence="1 2">
    <name type="scientific">Phialocephala subalpina</name>
    <dbReference type="NCBI Taxonomy" id="576137"/>
    <lineage>
        <taxon>Eukaryota</taxon>
        <taxon>Fungi</taxon>
        <taxon>Dikarya</taxon>
        <taxon>Ascomycota</taxon>
        <taxon>Pezizomycotina</taxon>
        <taxon>Leotiomycetes</taxon>
        <taxon>Helotiales</taxon>
        <taxon>Mollisiaceae</taxon>
        <taxon>Phialocephala</taxon>
        <taxon>Phialocephala fortinii species complex</taxon>
    </lineage>
</organism>
<dbReference type="PANTHER" id="PTHR34861">
    <property type="match status" value="1"/>
</dbReference>
<dbReference type="EMBL" id="FJOG01000057">
    <property type="protein sequence ID" value="CZR68622.1"/>
    <property type="molecule type" value="Genomic_DNA"/>
</dbReference>
<protein>
    <recommendedName>
        <fullName evidence="3">Cyclase</fullName>
    </recommendedName>
</protein>
<dbReference type="AlphaFoldDB" id="A0A1L7XUB9"/>
<dbReference type="OrthoDB" id="5396at2759"/>
<dbReference type="SUPFAM" id="SSF102198">
    <property type="entry name" value="Putative cyclase"/>
    <property type="match status" value="1"/>
</dbReference>
<dbReference type="InterPro" id="IPR037175">
    <property type="entry name" value="KFase_sf"/>
</dbReference>
<dbReference type="Gene3D" id="3.50.30.50">
    <property type="entry name" value="Putative cyclase"/>
    <property type="match status" value="1"/>
</dbReference>
<name>A0A1L7XUB9_9HELO</name>
<keyword evidence="2" id="KW-1185">Reference proteome</keyword>
<dbReference type="GO" id="GO:0004061">
    <property type="term" value="F:arylformamidase activity"/>
    <property type="evidence" value="ECO:0007669"/>
    <property type="project" value="InterPro"/>
</dbReference>
<evidence type="ECO:0000313" key="1">
    <source>
        <dbReference type="EMBL" id="CZR68622.1"/>
    </source>
</evidence>
<evidence type="ECO:0008006" key="3">
    <source>
        <dbReference type="Google" id="ProtNLM"/>
    </source>
</evidence>
<accession>A0A1L7XUB9</accession>
<dbReference type="PANTHER" id="PTHR34861:SF11">
    <property type="entry name" value="CYCLASE"/>
    <property type="match status" value="1"/>
</dbReference>
<dbReference type="GO" id="GO:0019441">
    <property type="term" value="P:L-tryptophan catabolic process to kynurenine"/>
    <property type="evidence" value="ECO:0007669"/>
    <property type="project" value="InterPro"/>
</dbReference>
<proteinExistence type="predicted"/>
<reference evidence="1 2" key="1">
    <citation type="submission" date="2016-03" db="EMBL/GenBank/DDBJ databases">
        <authorList>
            <person name="Ploux O."/>
        </authorList>
    </citation>
    <scope>NUCLEOTIDE SEQUENCE [LARGE SCALE GENOMIC DNA]</scope>
    <source>
        <strain evidence="1 2">UAMH 11012</strain>
    </source>
</reference>
<dbReference type="Proteomes" id="UP000184330">
    <property type="component" value="Unassembled WGS sequence"/>
</dbReference>
<sequence>MNADQSLPAFNELRLDPKAPVGNAWGLFGASDKVGMLNLLTPETTREAAKEIKEGTCISLDWPLSKPSHPSFGRNLFKHRIWDGFSHYGNQKAQCFFINLTQDQVESTDTMGINAWVENGGIVGRGVLLDYAEWAERNSISIRPFESFHKGDILFIRSGFSSEYNKLSTTDQKALAERPSPDFIGLEATMETLEWIWNSGFAAVAGDAPSFERSPIAGPHHNPDVMLHQWLLAGWGMPIGELFDLEKLSDYCKKTSRRTFFLTSIPLKVLGGVASPPNAVAIF</sequence>